<keyword evidence="5 10" id="KW-0812">Transmembrane</keyword>
<evidence type="ECO:0000313" key="12">
    <source>
        <dbReference type="Proteomes" id="UP000076837"/>
    </source>
</evidence>
<dbReference type="InterPro" id="IPR049326">
    <property type="entry name" value="Rhodopsin_dom_fungi"/>
</dbReference>
<dbReference type="PANTHER" id="PTHR33048:SF96">
    <property type="entry name" value="INTEGRAL MEMBRANE PROTEIN"/>
    <property type="match status" value="1"/>
</dbReference>
<evidence type="ECO:0000313" key="11">
    <source>
        <dbReference type="EMBL" id="KZM23695.1"/>
    </source>
</evidence>
<feature type="transmembrane region" description="Helical" evidence="10">
    <location>
        <begin position="321"/>
        <end position="342"/>
    </location>
</feature>
<dbReference type="InterPro" id="IPR052337">
    <property type="entry name" value="SAT4-like"/>
</dbReference>
<evidence type="ECO:0000256" key="3">
    <source>
        <dbReference type="ARBA" id="ARBA00022679"/>
    </source>
</evidence>
<evidence type="ECO:0000256" key="5">
    <source>
        <dbReference type="ARBA" id="ARBA00022692"/>
    </source>
</evidence>
<comment type="subcellular location">
    <subcellularLocation>
        <location evidence="1">Membrane</location>
        <topology evidence="1">Multi-pass membrane protein</topology>
    </subcellularLocation>
</comment>
<dbReference type="Pfam" id="PF05724">
    <property type="entry name" value="TPMT"/>
    <property type="match status" value="1"/>
</dbReference>
<keyword evidence="2" id="KW-0489">Methyltransferase</keyword>
<feature type="transmembrane region" description="Helical" evidence="10">
    <location>
        <begin position="432"/>
        <end position="453"/>
    </location>
</feature>
<dbReference type="InterPro" id="IPR029063">
    <property type="entry name" value="SAM-dependent_MTases_sf"/>
</dbReference>
<evidence type="ECO:0000256" key="10">
    <source>
        <dbReference type="SAM" id="Phobius"/>
    </source>
</evidence>
<feature type="region of interest" description="Disordered" evidence="9">
    <location>
        <begin position="99"/>
        <end position="120"/>
    </location>
</feature>
<feature type="transmembrane region" description="Helical" evidence="10">
    <location>
        <begin position="354"/>
        <end position="377"/>
    </location>
</feature>
<keyword evidence="7 10" id="KW-0472">Membrane</keyword>
<dbReference type="OrthoDB" id="3923077at2759"/>
<feature type="region of interest" description="Disordered" evidence="9">
    <location>
        <begin position="669"/>
        <end position="725"/>
    </location>
</feature>
<evidence type="ECO:0000256" key="6">
    <source>
        <dbReference type="ARBA" id="ARBA00022989"/>
    </source>
</evidence>
<dbReference type="AlphaFoldDB" id="A0A163EH69"/>
<evidence type="ECO:0000256" key="7">
    <source>
        <dbReference type="ARBA" id="ARBA00023136"/>
    </source>
</evidence>
<reference evidence="11 12" key="1">
    <citation type="journal article" date="2016" name="Sci. Rep.">
        <title>Draft genome sequencing and secretome analysis of fungal phytopathogen Ascochyta rabiei provides insight into the necrotrophic effector repertoire.</title>
        <authorList>
            <person name="Verma S."/>
            <person name="Gazara R.K."/>
            <person name="Nizam S."/>
            <person name="Parween S."/>
            <person name="Chattopadhyay D."/>
            <person name="Verma P.K."/>
        </authorList>
    </citation>
    <scope>NUCLEOTIDE SEQUENCE [LARGE SCALE GENOMIC DNA]</scope>
    <source>
        <strain evidence="11 12">ArDII</strain>
    </source>
</reference>
<dbReference type="GO" id="GO:0008757">
    <property type="term" value="F:S-adenosylmethionine-dependent methyltransferase activity"/>
    <property type="evidence" value="ECO:0007669"/>
    <property type="project" value="InterPro"/>
</dbReference>
<dbReference type="STRING" id="5454.A0A163EH69"/>
<feature type="compositionally biased region" description="Polar residues" evidence="9">
    <location>
        <begin position="99"/>
        <end position="109"/>
    </location>
</feature>
<name>A0A163EH69_DIDRA</name>
<feature type="transmembrane region" description="Helical" evidence="10">
    <location>
        <begin position="483"/>
        <end position="503"/>
    </location>
</feature>
<evidence type="ECO:0000256" key="1">
    <source>
        <dbReference type="ARBA" id="ARBA00004141"/>
    </source>
</evidence>
<dbReference type="GO" id="GO:0016020">
    <property type="term" value="C:membrane"/>
    <property type="evidence" value="ECO:0007669"/>
    <property type="project" value="UniProtKB-SubCell"/>
</dbReference>
<dbReference type="Gene3D" id="3.40.50.150">
    <property type="entry name" value="Vaccinia Virus protein VP39"/>
    <property type="match status" value="1"/>
</dbReference>
<dbReference type="GO" id="GO:0032259">
    <property type="term" value="P:methylation"/>
    <property type="evidence" value="ECO:0007669"/>
    <property type="project" value="UniProtKB-KW"/>
</dbReference>
<proteinExistence type="inferred from homology"/>
<feature type="transmembrane region" description="Helical" evidence="10">
    <location>
        <begin position="515"/>
        <end position="535"/>
    </location>
</feature>
<sequence>MTTEKQSFFNRTQLITHFDNYRSRDKQIADWSSLWNSDRSDLWDRGRPSPALVGFLSTQPLGVELGTSTRPLKALVPRGVSRSRGLEVSQKAVDTANANIRSQVASPSDDNFGEPRRPEKPAAAAKVIPGDFFQEYWESEIGSGFEGFILIYDYTFLCALLPSMRHDWTWRMSQLLSPTGKLICLEFPIWKPLTAAGPPWGFSGVHRNILAEGGDGNCCGAGTLSKSDSDAGAFERIVCWKPPLSFEQSREEDVISRHGSEPLHVTSFNLTKASPQTLTSEIVILTFYVDASMQGLHRGSLEATGPNIVSTPNMQDRGDQVAGIAITFLILTWLTVGLRCYVRTVLVKGFGLDDKVMVVTLCFFTAYLSCQLGGALHGTGQHRENITDENAQTALKFWFFCEVFYTITTSIFKIAIGLFLLRITIVPIHIWIIRFIMAVAAVLGVAYTLLVIFQCRPISYWWDLDPTHTGTCLSASLVMNFTYVVSALNSFADWTFGILPIFVVKDLQMKRRVKVIVSSIIGLAAIGSTATIIRLPYTSTLKPYKGDFLYRTTDFAIWTTVEVGIGITAGCIATLKPLFKAALGSTGQNSGMPWSKTPKGFQSRTGGSTFGTQQMLDNLRPAAERTVRTTTVTGGRGSSSDEENMLDTGVLEEQWENGIRKGVTTTVTTEVAPENSLSHSTSKRGFTSSSAPASNKRRSLSLGGDSNSTLDDEYKKPVGTFNPFQ</sequence>
<evidence type="ECO:0000256" key="9">
    <source>
        <dbReference type="SAM" id="MobiDB-lite"/>
    </source>
</evidence>
<feature type="compositionally biased region" description="Polar residues" evidence="9">
    <location>
        <begin position="675"/>
        <end position="693"/>
    </location>
</feature>
<protein>
    <submittedName>
        <fullName evidence="11">Uncharacterized protein</fullName>
    </submittedName>
</protein>
<evidence type="ECO:0000256" key="8">
    <source>
        <dbReference type="ARBA" id="ARBA00038359"/>
    </source>
</evidence>
<dbReference type="InterPro" id="IPR008854">
    <property type="entry name" value="TPMT"/>
</dbReference>
<comment type="similarity">
    <text evidence="8">Belongs to the SAT4 family.</text>
</comment>
<keyword evidence="4" id="KW-0949">S-adenosyl-L-methionine</keyword>
<dbReference type="Pfam" id="PF20684">
    <property type="entry name" value="Fung_rhodopsin"/>
    <property type="match status" value="1"/>
</dbReference>
<feature type="transmembrane region" description="Helical" evidence="10">
    <location>
        <begin position="555"/>
        <end position="575"/>
    </location>
</feature>
<keyword evidence="3" id="KW-0808">Transferase</keyword>
<comment type="caution">
    <text evidence="11">The sequence shown here is derived from an EMBL/GenBank/DDBJ whole genome shotgun (WGS) entry which is preliminary data.</text>
</comment>
<organism evidence="11 12">
    <name type="scientific">Didymella rabiei</name>
    <name type="common">Chickpea ascochyta blight fungus</name>
    <name type="synonym">Mycosphaerella rabiei</name>
    <dbReference type="NCBI Taxonomy" id="5454"/>
    <lineage>
        <taxon>Eukaryota</taxon>
        <taxon>Fungi</taxon>
        <taxon>Dikarya</taxon>
        <taxon>Ascomycota</taxon>
        <taxon>Pezizomycotina</taxon>
        <taxon>Dothideomycetes</taxon>
        <taxon>Pleosporomycetidae</taxon>
        <taxon>Pleosporales</taxon>
        <taxon>Pleosporineae</taxon>
        <taxon>Didymellaceae</taxon>
        <taxon>Ascochyta</taxon>
    </lineage>
</organism>
<keyword evidence="6 10" id="KW-1133">Transmembrane helix</keyword>
<evidence type="ECO:0000256" key="4">
    <source>
        <dbReference type="ARBA" id="ARBA00022691"/>
    </source>
</evidence>
<feature type="transmembrane region" description="Helical" evidence="10">
    <location>
        <begin position="397"/>
        <end position="420"/>
    </location>
</feature>
<keyword evidence="12" id="KW-1185">Reference proteome</keyword>
<dbReference type="Proteomes" id="UP000076837">
    <property type="component" value="Unassembled WGS sequence"/>
</dbReference>
<dbReference type="EMBL" id="JYNV01000187">
    <property type="protein sequence ID" value="KZM23695.1"/>
    <property type="molecule type" value="Genomic_DNA"/>
</dbReference>
<evidence type="ECO:0000256" key="2">
    <source>
        <dbReference type="ARBA" id="ARBA00022603"/>
    </source>
</evidence>
<accession>A0A163EH69</accession>
<dbReference type="PANTHER" id="PTHR33048">
    <property type="entry name" value="PTH11-LIKE INTEGRAL MEMBRANE PROTEIN (AFU_ORTHOLOGUE AFUA_5G11245)"/>
    <property type="match status" value="1"/>
</dbReference>
<dbReference type="SUPFAM" id="SSF53335">
    <property type="entry name" value="S-adenosyl-L-methionine-dependent methyltransferases"/>
    <property type="match status" value="1"/>
</dbReference>
<gene>
    <name evidence="11" type="ORF">ST47_g5153</name>
</gene>